<evidence type="ECO:0000313" key="1">
    <source>
        <dbReference type="EMBL" id="JAH48564.1"/>
    </source>
</evidence>
<accession>A0A0E9T4M0</accession>
<reference evidence="1" key="2">
    <citation type="journal article" date="2015" name="Fish Shellfish Immunol.">
        <title>Early steps in the European eel (Anguilla anguilla)-Vibrio vulnificus interaction in the gills: Role of the RtxA13 toxin.</title>
        <authorList>
            <person name="Callol A."/>
            <person name="Pajuelo D."/>
            <person name="Ebbesson L."/>
            <person name="Teles M."/>
            <person name="MacKenzie S."/>
            <person name="Amaro C."/>
        </authorList>
    </citation>
    <scope>NUCLEOTIDE SEQUENCE</scope>
</reference>
<sequence length="71" mass="8013">MPLSTVTWATPPPSDRPPRWPDLHSPLDPKAVLLADHLTVIQTNQSLGFRAHRQLPKILRFSQVARLCPLL</sequence>
<proteinExistence type="predicted"/>
<protein>
    <submittedName>
        <fullName evidence="1">Uncharacterized protein</fullName>
    </submittedName>
</protein>
<dbReference type="AlphaFoldDB" id="A0A0E9T4M0"/>
<dbReference type="EMBL" id="GBXM01060013">
    <property type="protein sequence ID" value="JAH48564.1"/>
    <property type="molecule type" value="Transcribed_RNA"/>
</dbReference>
<name>A0A0E9T4M0_ANGAN</name>
<organism evidence="1">
    <name type="scientific">Anguilla anguilla</name>
    <name type="common">European freshwater eel</name>
    <name type="synonym">Muraena anguilla</name>
    <dbReference type="NCBI Taxonomy" id="7936"/>
    <lineage>
        <taxon>Eukaryota</taxon>
        <taxon>Metazoa</taxon>
        <taxon>Chordata</taxon>
        <taxon>Craniata</taxon>
        <taxon>Vertebrata</taxon>
        <taxon>Euteleostomi</taxon>
        <taxon>Actinopterygii</taxon>
        <taxon>Neopterygii</taxon>
        <taxon>Teleostei</taxon>
        <taxon>Anguilliformes</taxon>
        <taxon>Anguillidae</taxon>
        <taxon>Anguilla</taxon>
    </lineage>
</organism>
<reference evidence="1" key="1">
    <citation type="submission" date="2014-11" db="EMBL/GenBank/DDBJ databases">
        <authorList>
            <person name="Amaro Gonzalez C."/>
        </authorList>
    </citation>
    <scope>NUCLEOTIDE SEQUENCE</scope>
</reference>